<feature type="domain" description="Tc1-like transposase DDE" evidence="1">
    <location>
        <begin position="29"/>
        <end position="98"/>
    </location>
</feature>
<dbReference type="Proteomes" id="UP000053815">
    <property type="component" value="Unassembled WGS sequence"/>
</dbReference>
<evidence type="ECO:0000313" key="3">
    <source>
        <dbReference type="Proteomes" id="UP000053815"/>
    </source>
</evidence>
<dbReference type="Gene3D" id="3.30.420.10">
    <property type="entry name" value="Ribonuclease H-like superfamily/Ribonuclease H"/>
    <property type="match status" value="1"/>
</dbReference>
<dbReference type="InterPro" id="IPR038717">
    <property type="entry name" value="Tc1-like_DDE_dom"/>
</dbReference>
<name>A0A0C9M9C2_9FUNG</name>
<sequence length="98" mass="11434">MVWSCFVAGRLGPLVLLDGTVDQDAYYVNCLSENFVSWLQKLKSDNRNDDYIFMEDNATPHTWSYARWLKKRAMIKGFDFWPANSPDLNPIENVWAIL</sequence>
<reference evidence="2" key="1">
    <citation type="submission" date="2014-09" db="EMBL/GenBank/DDBJ databases">
        <title>Draft genome sequence of an oleaginous Mucoromycotina fungus Mucor ambiguus NBRC6742.</title>
        <authorList>
            <person name="Takeda I."/>
            <person name="Yamane N."/>
            <person name="Morita T."/>
            <person name="Tamano K."/>
            <person name="Machida M."/>
            <person name="Baker S."/>
            <person name="Koike H."/>
        </authorList>
    </citation>
    <scope>NUCLEOTIDE SEQUENCE</scope>
    <source>
        <strain evidence="2">NBRC 6742</strain>
    </source>
</reference>
<keyword evidence="3" id="KW-1185">Reference proteome</keyword>
<dbReference type="AlphaFoldDB" id="A0A0C9M9C2"/>
<dbReference type="EMBL" id="DF836337">
    <property type="protein sequence ID" value="GAN03779.1"/>
    <property type="molecule type" value="Genomic_DNA"/>
</dbReference>
<dbReference type="OrthoDB" id="2283219at2759"/>
<dbReference type="InterPro" id="IPR036397">
    <property type="entry name" value="RNaseH_sf"/>
</dbReference>
<dbReference type="GO" id="GO:0003676">
    <property type="term" value="F:nucleic acid binding"/>
    <property type="evidence" value="ECO:0007669"/>
    <property type="project" value="InterPro"/>
</dbReference>
<evidence type="ECO:0000313" key="2">
    <source>
        <dbReference type="EMBL" id="GAN03779.1"/>
    </source>
</evidence>
<accession>A0A0C9M9C2</accession>
<gene>
    <name evidence="2" type="ORF">MAM1_0048d03234</name>
</gene>
<dbReference type="STRING" id="91626.A0A0C9M9C2"/>
<evidence type="ECO:0000259" key="1">
    <source>
        <dbReference type="Pfam" id="PF13358"/>
    </source>
</evidence>
<organism evidence="2">
    <name type="scientific">Mucor ambiguus</name>
    <dbReference type="NCBI Taxonomy" id="91626"/>
    <lineage>
        <taxon>Eukaryota</taxon>
        <taxon>Fungi</taxon>
        <taxon>Fungi incertae sedis</taxon>
        <taxon>Mucoromycota</taxon>
        <taxon>Mucoromycotina</taxon>
        <taxon>Mucoromycetes</taxon>
        <taxon>Mucorales</taxon>
        <taxon>Mucorineae</taxon>
        <taxon>Mucoraceae</taxon>
        <taxon>Mucor</taxon>
    </lineage>
</organism>
<protein>
    <recommendedName>
        <fullName evidence="1">Tc1-like transposase DDE domain-containing protein</fullName>
    </recommendedName>
</protein>
<dbReference type="Pfam" id="PF13358">
    <property type="entry name" value="DDE_3"/>
    <property type="match status" value="1"/>
</dbReference>
<feature type="non-terminal residue" evidence="2">
    <location>
        <position position="98"/>
    </location>
</feature>
<proteinExistence type="predicted"/>